<dbReference type="Gene3D" id="3.30.40.10">
    <property type="entry name" value="Zinc/RING finger domain, C3HC4 (zinc finger)"/>
    <property type="match status" value="1"/>
</dbReference>
<feature type="domain" description="Zinc finger PHD-type" evidence="5">
    <location>
        <begin position="28"/>
        <end position="68"/>
    </location>
</feature>
<dbReference type="InterPro" id="IPR019787">
    <property type="entry name" value="Znf_PHD-finger"/>
</dbReference>
<evidence type="ECO:0000313" key="7">
    <source>
        <dbReference type="Proteomes" id="UP000789706"/>
    </source>
</evidence>
<proteinExistence type="predicted"/>
<keyword evidence="3" id="KW-0862">Zinc</keyword>
<keyword evidence="1" id="KW-0479">Metal-binding</keyword>
<dbReference type="OrthoDB" id="436852at2759"/>
<evidence type="ECO:0000256" key="4">
    <source>
        <dbReference type="SAM" id="MobiDB-lite"/>
    </source>
</evidence>
<dbReference type="Pfam" id="PF00628">
    <property type="entry name" value="PHD"/>
    <property type="match status" value="1"/>
</dbReference>
<gene>
    <name evidence="6" type="ORF">DEBURN_LOCUS4128</name>
</gene>
<dbReference type="InterPro" id="IPR011011">
    <property type="entry name" value="Znf_FYVE_PHD"/>
</dbReference>
<dbReference type="InterPro" id="IPR013083">
    <property type="entry name" value="Znf_RING/FYVE/PHD"/>
</dbReference>
<dbReference type="SMART" id="SM00249">
    <property type="entry name" value="PHD"/>
    <property type="match status" value="1"/>
</dbReference>
<evidence type="ECO:0000256" key="2">
    <source>
        <dbReference type="ARBA" id="ARBA00022771"/>
    </source>
</evidence>
<dbReference type="Proteomes" id="UP000789706">
    <property type="component" value="Unassembled WGS sequence"/>
</dbReference>
<feature type="compositionally biased region" description="Low complexity" evidence="4">
    <location>
        <begin position="143"/>
        <end position="160"/>
    </location>
</feature>
<accession>A0A9N8ZGI1</accession>
<dbReference type="GO" id="GO:0008270">
    <property type="term" value="F:zinc ion binding"/>
    <property type="evidence" value="ECO:0007669"/>
    <property type="project" value="UniProtKB-KW"/>
</dbReference>
<evidence type="ECO:0000256" key="1">
    <source>
        <dbReference type="ARBA" id="ARBA00022723"/>
    </source>
</evidence>
<reference evidence="6" key="1">
    <citation type="submission" date="2021-06" db="EMBL/GenBank/DDBJ databases">
        <authorList>
            <person name="Kallberg Y."/>
            <person name="Tangrot J."/>
            <person name="Rosling A."/>
        </authorList>
    </citation>
    <scope>NUCLEOTIDE SEQUENCE</scope>
    <source>
        <strain evidence="6">AZ414A</strain>
    </source>
</reference>
<keyword evidence="7" id="KW-1185">Reference proteome</keyword>
<keyword evidence="2" id="KW-0863">Zinc-finger</keyword>
<evidence type="ECO:0000313" key="6">
    <source>
        <dbReference type="EMBL" id="CAG8490144.1"/>
    </source>
</evidence>
<feature type="region of interest" description="Disordered" evidence="4">
    <location>
        <begin position="74"/>
        <end position="123"/>
    </location>
</feature>
<feature type="region of interest" description="Disordered" evidence="4">
    <location>
        <begin position="143"/>
        <end position="201"/>
    </location>
</feature>
<feature type="compositionally biased region" description="Low complexity" evidence="4">
    <location>
        <begin position="89"/>
        <end position="102"/>
    </location>
</feature>
<dbReference type="InterPro" id="IPR001965">
    <property type="entry name" value="Znf_PHD"/>
</dbReference>
<organism evidence="6 7">
    <name type="scientific">Diversispora eburnea</name>
    <dbReference type="NCBI Taxonomy" id="1213867"/>
    <lineage>
        <taxon>Eukaryota</taxon>
        <taxon>Fungi</taxon>
        <taxon>Fungi incertae sedis</taxon>
        <taxon>Mucoromycota</taxon>
        <taxon>Glomeromycotina</taxon>
        <taxon>Glomeromycetes</taxon>
        <taxon>Diversisporales</taxon>
        <taxon>Diversisporaceae</taxon>
        <taxon>Diversispora</taxon>
    </lineage>
</organism>
<dbReference type="AlphaFoldDB" id="A0A9N8ZGI1"/>
<protein>
    <submittedName>
        <fullName evidence="6">313_t:CDS:1</fullName>
    </submittedName>
</protein>
<feature type="compositionally biased region" description="Low complexity" evidence="4">
    <location>
        <begin position="178"/>
        <end position="196"/>
    </location>
</feature>
<evidence type="ECO:0000259" key="5">
    <source>
        <dbReference type="SMART" id="SM00249"/>
    </source>
</evidence>
<feature type="compositionally biased region" description="Basic and acidic residues" evidence="4">
    <location>
        <begin position="74"/>
        <end position="84"/>
    </location>
</feature>
<name>A0A9N8ZGI1_9GLOM</name>
<sequence length="230" mass="25840">MGRVRRDSLAATLEEEIIDEEVVSLNIGVDGRWIQCDRCLKWYHTACVKIQLDDNGEFSGDYYCRECRRSTKHEHSPTDRECKQVRRLSISSAGSSRSSGSSYKKLKNSDGSSSLRMPSPHHLDHLSEQPIVSLSFNNNNHNHYINYTNGNGQNNQNGQNGLNGNGQSGSGRKDRKTNNSNNSSSLSSSSNANKNNIMDTTETPIPMFHSYNWPHPVSYNRALHRVAQIL</sequence>
<evidence type="ECO:0000256" key="3">
    <source>
        <dbReference type="ARBA" id="ARBA00022833"/>
    </source>
</evidence>
<dbReference type="EMBL" id="CAJVPK010000293">
    <property type="protein sequence ID" value="CAG8490144.1"/>
    <property type="molecule type" value="Genomic_DNA"/>
</dbReference>
<dbReference type="SUPFAM" id="SSF57903">
    <property type="entry name" value="FYVE/PHD zinc finger"/>
    <property type="match status" value="1"/>
</dbReference>
<comment type="caution">
    <text evidence="6">The sequence shown here is derived from an EMBL/GenBank/DDBJ whole genome shotgun (WGS) entry which is preliminary data.</text>
</comment>